<evidence type="ECO:0000313" key="1">
    <source>
        <dbReference type="EMBL" id="KAJ7405120.1"/>
    </source>
</evidence>
<keyword evidence="2" id="KW-1185">Reference proteome</keyword>
<organism evidence="1 2">
    <name type="scientific">Willisornis vidua</name>
    <name type="common">Xingu scale-backed antbird</name>
    <dbReference type="NCBI Taxonomy" id="1566151"/>
    <lineage>
        <taxon>Eukaryota</taxon>
        <taxon>Metazoa</taxon>
        <taxon>Chordata</taxon>
        <taxon>Craniata</taxon>
        <taxon>Vertebrata</taxon>
        <taxon>Euteleostomi</taxon>
        <taxon>Archelosauria</taxon>
        <taxon>Archosauria</taxon>
        <taxon>Dinosauria</taxon>
        <taxon>Saurischia</taxon>
        <taxon>Theropoda</taxon>
        <taxon>Coelurosauria</taxon>
        <taxon>Aves</taxon>
        <taxon>Neognathae</taxon>
        <taxon>Neoaves</taxon>
        <taxon>Telluraves</taxon>
        <taxon>Australaves</taxon>
        <taxon>Passeriformes</taxon>
        <taxon>Thamnophilidae</taxon>
        <taxon>Willisornis</taxon>
    </lineage>
</organism>
<accession>A0ABQ9CSL3</accession>
<dbReference type="EMBL" id="WHWB01034727">
    <property type="protein sequence ID" value="KAJ7405120.1"/>
    <property type="molecule type" value="Genomic_DNA"/>
</dbReference>
<proteinExistence type="predicted"/>
<name>A0ABQ9CSL3_9PASS</name>
<evidence type="ECO:0000313" key="2">
    <source>
        <dbReference type="Proteomes" id="UP001145742"/>
    </source>
</evidence>
<reference evidence="1" key="1">
    <citation type="submission" date="2019-10" db="EMBL/GenBank/DDBJ databases">
        <authorList>
            <person name="Soares A.E.R."/>
            <person name="Aleixo A."/>
            <person name="Schneider P."/>
            <person name="Miyaki C.Y."/>
            <person name="Schneider M.P."/>
            <person name="Mello C."/>
            <person name="Vasconcelos A.T.R."/>
        </authorList>
    </citation>
    <scope>NUCLEOTIDE SEQUENCE</scope>
    <source>
        <tissue evidence="1">Muscle</tissue>
    </source>
</reference>
<protein>
    <submittedName>
        <fullName evidence="1">Uncharacterized protein</fullName>
    </submittedName>
</protein>
<sequence length="153" mass="17226">MKTMVRQADPLQPIKVHGRPDIHLKFVMEPHTGAGGCVLQEAVTLWRPCAGKLQPHGEKPAIEQIFWQDLWPQMRPTLEQFVPEKLYKAVMKNSCLWGGPTLKKFMKGGFSVVEPHTGAGEDHEKEGLAETQHYELTSVPIPRASVPLGQQRR</sequence>
<dbReference type="Proteomes" id="UP001145742">
    <property type="component" value="Unassembled WGS sequence"/>
</dbReference>
<comment type="caution">
    <text evidence="1">The sequence shown here is derived from an EMBL/GenBank/DDBJ whole genome shotgun (WGS) entry which is preliminary data.</text>
</comment>
<gene>
    <name evidence="1" type="ORF">WISP_141798</name>
</gene>